<reference evidence="1" key="1">
    <citation type="submission" date="2020-01" db="EMBL/GenBank/DDBJ databases">
        <authorList>
            <person name="Meier V. D."/>
            <person name="Meier V D."/>
        </authorList>
    </citation>
    <scope>NUCLEOTIDE SEQUENCE</scope>
    <source>
        <strain evidence="1">HLG_WM_MAG_01</strain>
    </source>
</reference>
<gene>
    <name evidence="1" type="ORF">HELGO_WM90856</name>
</gene>
<dbReference type="EMBL" id="CACVAS010000061">
    <property type="protein sequence ID" value="CAA6813756.1"/>
    <property type="molecule type" value="Genomic_DNA"/>
</dbReference>
<name>A0A6S6TBL6_9BACT</name>
<organism evidence="1">
    <name type="scientific">uncultured Sulfurovum sp</name>
    <dbReference type="NCBI Taxonomy" id="269237"/>
    <lineage>
        <taxon>Bacteria</taxon>
        <taxon>Pseudomonadati</taxon>
        <taxon>Campylobacterota</taxon>
        <taxon>Epsilonproteobacteria</taxon>
        <taxon>Campylobacterales</taxon>
        <taxon>Sulfurovaceae</taxon>
        <taxon>Sulfurovum</taxon>
        <taxon>environmental samples</taxon>
    </lineage>
</organism>
<evidence type="ECO:0000313" key="1">
    <source>
        <dbReference type="EMBL" id="CAA6813756.1"/>
    </source>
</evidence>
<feature type="non-terminal residue" evidence="1">
    <location>
        <position position="1"/>
    </location>
</feature>
<protein>
    <submittedName>
        <fullName evidence="1">Uncharacterized protein</fullName>
    </submittedName>
</protein>
<dbReference type="AlphaFoldDB" id="A0A6S6TBL6"/>
<sequence>LFPLQILVKKTLVINIIYELNK</sequence>
<proteinExistence type="predicted"/>
<accession>A0A6S6TBL6</accession>